<dbReference type="OrthoDB" id="2142598at2759"/>
<dbReference type="RefSeq" id="XP_056486579.1">
    <property type="nucleotide sequence ID" value="XM_056635959.1"/>
</dbReference>
<protein>
    <recommendedName>
        <fullName evidence="4">VWFA domain-containing protein</fullName>
    </recommendedName>
</protein>
<feature type="compositionally biased region" description="Polar residues" evidence="1">
    <location>
        <begin position="34"/>
        <end position="44"/>
    </location>
</feature>
<accession>A0A9W9VSV9</accession>
<proteinExistence type="predicted"/>
<evidence type="ECO:0000256" key="1">
    <source>
        <dbReference type="SAM" id="MobiDB-lite"/>
    </source>
</evidence>
<evidence type="ECO:0008006" key="4">
    <source>
        <dbReference type="Google" id="ProtNLM"/>
    </source>
</evidence>
<organism evidence="2 3">
    <name type="scientific">Penicillium cosmopolitanum</name>
    <dbReference type="NCBI Taxonomy" id="1131564"/>
    <lineage>
        <taxon>Eukaryota</taxon>
        <taxon>Fungi</taxon>
        <taxon>Dikarya</taxon>
        <taxon>Ascomycota</taxon>
        <taxon>Pezizomycotina</taxon>
        <taxon>Eurotiomycetes</taxon>
        <taxon>Eurotiomycetidae</taxon>
        <taxon>Eurotiales</taxon>
        <taxon>Aspergillaceae</taxon>
        <taxon>Penicillium</taxon>
    </lineage>
</organism>
<dbReference type="Proteomes" id="UP001147747">
    <property type="component" value="Unassembled WGS sequence"/>
</dbReference>
<comment type="caution">
    <text evidence="2">The sequence shown here is derived from an EMBL/GenBank/DDBJ whole genome shotgun (WGS) entry which is preliminary data.</text>
</comment>
<dbReference type="AlphaFoldDB" id="A0A9W9VSV9"/>
<sequence>MRQPEGSEMTSTSPPLYSPSASSYRASTASSGSHMQSITTASSDVSRRPHTNPIIEASKARASDEQDTKGLLLTAQRFCRIYNPEIEPEHETTMLCDCAVHKYWERKLDRLDIQDTWSRAVMYPGEKPYHDCTRLRFKNHNPYSFKITSPFNLVNFMTGMAKPDPIYHLEFIEQTRAMDSTLNGAAEEANQALEPAFNIWDLEQLESLVSNMSIHRRTSLGTDGEIDKTSKRSGFRKAFSMKSSDERTAIKIKKKFAGPSELRDEILAEEQGRWQDDNDKYIVTAYQENIGIVQEVAELRRKRPVQYLHLLRAGYFEPIITSWEGQVPSLLSFSIDAAAGWRGFTPTWRGYKTIAEERLYWVLSHRQGQKAYSKPSLTTELDQARTRSTTAVQPGQIYERPDEVNFVQNGSQRYSSQVPMPINTRGAPISSRDETMVLIDTSSSMDTVPLCPEYTQCLITSHTKVNQPRGKEFTKSIVRDFVNAMVNHDGSARGYPLVTFSQSAEYIGTVHGWDVNEIWRELRFTGRPRLMTGWQKLKELHFRKHSATATYHPNYGWRAGPRTPILRALLVLGSEPSDIDEFELELLSLPWAYATVFLIGVEGSLDHHRYANRLSRMSEVNNRVSFVAAQGNIPERMVTHELLKRHLCSDLPMSRFRELERPFAVELPSPSPGRHGRTFSNSIDLDELPVELPSPEETSIWQSEQQSLSIRGVAELSGEREFAELPAPGQCEPEQYLN</sequence>
<gene>
    <name evidence="2" type="ORF">N7509_011322</name>
</gene>
<dbReference type="GeneID" id="81374939"/>
<name>A0A9W9VSV9_9EURO</name>
<reference evidence="2" key="1">
    <citation type="submission" date="2022-12" db="EMBL/GenBank/DDBJ databases">
        <authorList>
            <person name="Petersen C."/>
        </authorList>
    </citation>
    <scope>NUCLEOTIDE SEQUENCE</scope>
    <source>
        <strain evidence="2">IBT 29677</strain>
    </source>
</reference>
<evidence type="ECO:0000313" key="3">
    <source>
        <dbReference type="Proteomes" id="UP001147747"/>
    </source>
</evidence>
<dbReference type="EMBL" id="JAPZBU010000009">
    <property type="protein sequence ID" value="KAJ5388781.1"/>
    <property type="molecule type" value="Genomic_DNA"/>
</dbReference>
<feature type="compositionally biased region" description="Low complexity" evidence="1">
    <location>
        <begin position="10"/>
        <end position="33"/>
    </location>
</feature>
<feature type="region of interest" description="Disordered" evidence="1">
    <location>
        <begin position="1"/>
        <end position="50"/>
    </location>
</feature>
<reference evidence="2" key="2">
    <citation type="journal article" date="2023" name="IMA Fungus">
        <title>Comparative genomic study of the Penicillium genus elucidates a diverse pangenome and 15 lateral gene transfer events.</title>
        <authorList>
            <person name="Petersen C."/>
            <person name="Sorensen T."/>
            <person name="Nielsen M.R."/>
            <person name="Sondergaard T.E."/>
            <person name="Sorensen J.L."/>
            <person name="Fitzpatrick D.A."/>
            <person name="Frisvad J.C."/>
            <person name="Nielsen K.L."/>
        </authorList>
    </citation>
    <scope>NUCLEOTIDE SEQUENCE</scope>
    <source>
        <strain evidence="2">IBT 29677</strain>
    </source>
</reference>
<feature type="non-terminal residue" evidence="2">
    <location>
        <position position="1"/>
    </location>
</feature>
<keyword evidence="3" id="KW-1185">Reference proteome</keyword>
<evidence type="ECO:0000313" key="2">
    <source>
        <dbReference type="EMBL" id="KAJ5388781.1"/>
    </source>
</evidence>